<dbReference type="SMART" id="SM00360">
    <property type="entry name" value="RRM"/>
    <property type="match status" value="1"/>
</dbReference>
<evidence type="ECO:0000256" key="1">
    <source>
        <dbReference type="PROSITE-ProRule" id="PRU00176"/>
    </source>
</evidence>
<accession>A0A9Q8ZL42</accession>
<dbReference type="Proteomes" id="UP001056012">
    <property type="component" value="Chromosome 8"/>
</dbReference>
<evidence type="ECO:0000259" key="2">
    <source>
        <dbReference type="PROSITE" id="PS50102"/>
    </source>
</evidence>
<dbReference type="PROSITE" id="PS50102">
    <property type="entry name" value="RRM"/>
    <property type="match status" value="1"/>
</dbReference>
<dbReference type="EMBL" id="CP089281">
    <property type="protein sequence ID" value="USP82678.1"/>
    <property type="molecule type" value="Genomic_DNA"/>
</dbReference>
<dbReference type="InterPro" id="IPR012677">
    <property type="entry name" value="Nucleotide-bd_a/b_plait_sf"/>
</dbReference>
<keyword evidence="4" id="KW-1185">Reference proteome</keyword>
<sequence>MSYSGLWKESDGDFLLVVSGTIRYAPYLAGWQEFKDHLRKVVKEQPGWAEVCSSQGYRRGEMQGWCRIRDREDADAVFKVYYLAKGMLVHVWETSRKGDGYRLMRCNCSTAFPEIPEGGHSTGRCGIDIGRVDQLSGGPTAYAAVSAPYMPAQSSYPYPMYAQMQAYSQPQQQQQQLVYAPVPVYPTYGMSSPALYSSSTNGMPVNIQGGAILTEARGIFIRNLSYKCTMEHLNALLLQSVGCALDIQLLRDNKTGTFKGAATAKFASKELAQHAAKTLNGQMHMGMTLNVRMDTDTTVVGQTEPMVVNGSYRP</sequence>
<dbReference type="Pfam" id="PF00076">
    <property type="entry name" value="RRM_1"/>
    <property type="match status" value="1"/>
</dbReference>
<organism evidence="3 4">
    <name type="scientific">Curvularia clavata</name>
    <dbReference type="NCBI Taxonomy" id="95742"/>
    <lineage>
        <taxon>Eukaryota</taxon>
        <taxon>Fungi</taxon>
        <taxon>Dikarya</taxon>
        <taxon>Ascomycota</taxon>
        <taxon>Pezizomycotina</taxon>
        <taxon>Dothideomycetes</taxon>
        <taxon>Pleosporomycetidae</taxon>
        <taxon>Pleosporales</taxon>
        <taxon>Pleosporineae</taxon>
        <taxon>Pleosporaceae</taxon>
        <taxon>Curvularia</taxon>
    </lineage>
</organism>
<name>A0A9Q8ZL42_CURCL</name>
<dbReference type="InterPro" id="IPR035979">
    <property type="entry name" value="RBD_domain_sf"/>
</dbReference>
<proteinExistence type="predicted"/>
<feature type="domain" description="RRM" evidence="2">
    <location>
        <begin position="217"/>
        <end position="296"/>
    </location>
</feature>
<dbReference type="AlphaFoldDB" id="A0A9Q8ZL42"/>
<dbReference type="VEuPathDB" id="FungiDB:yc1106_09952"/>
<protein>
    <recommendedName>
        <fullName evidence="2">RRM domain-containing protein</fullName>
    </recommendedName>
</protein>
<dbReference type="OrthoDB" id="1049195at2759"/>
<dbReference type="InterPro" id="IPR000504">
    <property type="entry name" value="RRM_dom"/>
</dbReference>
<evidence type="ECO:0000313" key="3">
    <source>
        <dbReference type="EMBL" id="USP82678.1"/>
    </source>
</evidence>
<evidence type="ECO:0000313" key="4">
    <source>
        <dbReference type="Proteomes" id="UP001056012"/>
    </source>
</evidence>
<keyword evidence="1" id="KW-0694">RNA-binding</keyword>
<dbReference type="Gene3D" id="3.30.70.330">
    <property type="match status" value="1"/>
</dbReference>
<dbReference type="CDD" id="cd00590">
    <property type="entry name" value="RRM_SF"/>
    <property type="match status" value="1"/>
</dbReference>
<dbReference type="GO" id="GO:0003723">
    <property type="term" value="F:RNA binding"/>
    <property type="evidence" value="ECO:0007669"/>
    <property type="project" value="UniProtKB-UniRule"/>
</dbReference>
<gene>
    <name evidence="3" type="ORF">yc1106_09952</name>
</gene>
<reference evidence="3" key="1">
    <citation type="submission" date="2021-12" db="EMBL/GenBank/DDBJ databases">
        <title>Curvularia clavata genome.</title>
        <authorList>
            <person name="Cao Y."/>
        </authorList>
    </citation>
    <scope>NUCLEOTIDE SEQUENCE</scope>
    <source>
        <strain evidence="3">Yc1106</strain>
    </source>
</reference>
<dbReference type="SUPFAM" id="SSF54928">
    <property type="entry name" value="RNA-binding domain, RBD"/>
    <property type="match status" value="1"/>
</dbReference>